<dbReference type="PANTHER" id="PTHR37305:SF1">
    <property type="entry name" value="MEMBRANE PROTEIN"/>
    <property type="match status" value="1"/>
</dbReference>
<keyword evidence="1" id="KW-1133">Transmembrane helix</keyword>
<evidence type="ECO:0000256" key="1">
    <source>
        <dbReference type="SAM" id="Phobius"/>
    </source>
</evidence>
<accession>A0ABU8LT11</accession>
<organism evidence="2 3">
    <name type="scientific">Microbacterium marmarense</name>
    <dbReference type="NCBI Taxonomy" id="3122051"/>
    <lineage>
        <taxon>Bacteria</taxon>
        <taxon>Bacillati</taxon>
        <taxon>Actinomycetota</taxon>
        <taxon>Actinomycetes</taxon>
        <taxon>Micrococcales</taxon>
        <taxon>Microbacteriaceae</taxon>
        <taxon>Microbacterium</taxon>
    </lineage>
</organism>
<dbReference type="EMBL" id="JBBDGL010000002">
    <property type="protein sequence ID" value="MEJ1155399.1"/>
    <property type="molecule type" value="Genomic_DNA"/>
</dbReference>
<dbReference type="Proteomes" id="UP001368654">
    <property type="component" value="Unassembled WGS sequence"/>
</dbReference>
<reference evidence="2 3" key="1">
    <citation type="submission" date="2024-02" db="EMBL/GenBank/DDBJ databases">
        <authorList>
            <person name="Saticioglu I.B."/>
        </authorList>
    </citation>
    <scope>NUCLEOTIDE SEQUENCE [LARGE SCALE GENOMIC DNA]</scope>
    <source>
        <strain evidence="2 3">Mu-86</strain>
    </source>
</reference>
<evidence type="ECO:0000313" key="3">
    <source>
        <dbReference type="Proteomes" id="UP001368654"/>
    </source>
</evidence>
<comment type="caution">
    <text evidence="2">The sequence shown here is derived from an EMBL/GenBank/DDBJ whole genome shotgun (WGS) entry which is preliminary data.</text>
</comment>
<feature type="transmembrane region" description="Helical" evidence="1">
    <location>
        <begin position="263"/>
        <end position="283"/>
    </location>
</feature>
<feature type="transmembrane region" description="Helical" evidence="1">
    <location>
        <begin position="217"/>
        <end position="243"/>
    </location>
</feature>
<keyword evidence="3" id="KW-1185">Reference proteome</keyword>
<keyword evidence="1" id="KW-0812">Transmembrane</keyword>
<dbReference type="RefSeq" id="WP_337337837.1">
    <property type="nucleotide sequence ID" value="NZ_JBBDGL010000002.1"/>
</dbReference>
<proteinExistence type="predicted"/>
<name>A0ABU8LT11_9MICO</name>
<protein>
    <submittedName>
        <fullName evidence="2">ABC transporter permease subunit</fullName>
    </submittedName>
</protein>
<feature type="transmembrane region" description="Helical" evidence="1">
    <location>
        <begin position="182"/>
        <end position="205"/>
    </location>
</feature>
<feature type="transmembrane region" description="Helical" evidence="1">
    <location>
        <begin position="82"/>
        <end position="105"/>
    </location>
</feature>
<keyword evidence="1" id="KW-0472">Membrane</keyword>
<dbReference type="PANTHER" id="PTHR37305">
    <property type="entry name" value="INTEGRAL MEMBRANE PROTEIN-RELATED"/>
    <property type="match status" value="1"/>
</dbReference>
<sequence>MSSPELLKTGAPSADGGGLHLAGTLRLLRNELRTLFRRSRTWAMLGALALIPILLAVALRVAGGTDAGRGPAFLDQITNNGLFVGVAAMTLAIPLFLPLTIAVTAGDSIAGEASHGTLRYLLIAPVGRIRLLWVKYLVAAAFAIAAALTIVVFGTLAGWALFPVGPLTLVSGTEVSVGEGLLRLLAVAAYAMVSLLGLTAIGLFLSTLTTVPVGAMAATAILAVAAQIVGSIPQLSALHPFLFTDRWLDFADLLRSPIVWDSFVDNALIQAAYVVLFFVAAIVRFTRRDVLS</sequence>
<feature type="transmembrane region" description="Helical" evidence="1">
    <location>
        <begin position="136"/>
        <end position="162"/>
    </location>
</feature>
<dbReference type="Pfam" id="PF12679">
    <property type="entry name" value="ABC2_membrane_2"/>
    <property type="match status" value="1"/>
</dbReference>
<feature type="transmembrane region" description="Helical" evidence="1">
    <location>
        <begin position="42"/>
        <end position="62"/>
    </location>
</feature>
<evidence type="ECO:0000313" key="2">
    <source>
        <dbReference type="EMBL" id="MEJ1155399.1"/>
    </source>
</evidence>
<gene>
    <name evidence="2" type="ORF">WDU96_07260</name>
</gene>